<evidence type="ECO:0000313" key="1">
    <source>
        <dbReference type="EMBL" id="SPC86692.1"/>
    </source>
</evidence>
<reference evidence="1" key="1">
    <citation type="submission" date="2018-02" db="EMBL/GenBank/DDBJ databases">
        <authorList>
            <person name="Cohen D.B."/>
            <person name="Kent A.D."/>
        </authorList>
    </citation>
    <scope>NUCLEOTIDE SEQUENCE</scope>
</reference>
<gene>
    <name evidence="1" type="ORF">FSB_LOCUS14574</name>
</gene>
<organism evidence="1">
    <name type="scientific">Fagus sylvatica</name>
    <name type="common">Beechnut</name>
    <dbReference type="NCBI Taxonomy" id="28930"/>
    <lineage>
        <taxon>Eukaryota</taxon>
        <taxon>Viridiplantae</taxon>
        <taxon>Streptophyta</taxon>
        <taxon>Embryophyta</taxon>
        <taxon>Tracheophyta</taxon>
        <taxon>Spermatophyta</taxon>
        <taxon>Magnoliopsida</taxon>
        <taxon>eudicotyledons</taxon>
        <taxon>Gunneridae</taxon>
        <taxon>Pentapetalae</taxon>
        <taxon>rosids</taxon>
        <taxon>fabids</taxon>
        <taxon>Fagales</taxon>
        <taxon>Fagaceae</taxon>
        <taxon>Fagus</taxon>
    </lineage>
</organism>
<sequence length="118" mass="13873">MRGRHVSKNMLGAWRRVTWGDGVPVLQAARPATDGGDFCASKSRNVRSFEWWWRCSDRRLVPMILMKAVSLLAMYSTFDDSGHTGILMVAAEQYRRWLRQRKNARKDEDYTKHLEQWL</sequence>
<accession>A0A2N9FHI5</accession>
<dbReference type="EMBL" id="OIVN01000869">
    <property type="protein sequence ID" value="SPC86692.1"/>
    <property type="molecule type" value="Genomic_DNA"/>
</dbReference>
<proteinExistence type="predicted"/>
<name>A0A2N9FHI5_FAGSY</name>
<dbReference type="AlphaFoldDB" id="A0A2N9FHI5"/>
<protein>
    <submittedName>
        <fullName evidence="1">Uncharacterized protein</fullName>
    </submittedName>
</protein>